<dbReference type="PANTHER" id="PTHR24369:SF196">
    <property type="entry name" value="RETICULON 4 RECEPTOR LIKE 1"/>
    <property type="match status" value="1"/>
</dbReference>
<keyword evidence="8" id="KW-1185">Reference proteome</keyword>
<dbReference type="GO" id="GO:0005886">
    <property type="term" value="C:plasma membrane"/>
    <property type="evidence" value="ECO:0007669"/>
    <property type="project" value="UniProtKB-SubCell"/>
</dbReference>
<evidence type="ECO:0000256" key="2">
    <source>
        <dbReference type="ARBA" id="ARBA00022729"/>
    </source>
</evidence>
<feature type="domain" description="LRRNT" evidence="6">
    <location>
        <begin position="37"/>
        <end position="69"/>
    </location>
</feature>
<sequence>MPLRGNRFGAFLCRQAGRPLWMWLVMLSALLMGNAGACPALCTCSGTTVDCHGLGLRTMPRNIPRNAERLELNGNNLTRITKSDFAGLKYIRVLQLMENQITVIERGAFDDMKELERLFACQEYPQWDVRPRPHRKLWLIWTAPGLLDSLLSGWENT</sequence>
<dbReference type="SMART" id="SM00013">
    <property type="entry name" value="LRRNT"/>
    <property type="match status" value="1"/>
</dbReference>
<keyword evidence="5" id="KW-1133">Transmembrane helix</keyword>
<dbReference type="InterPro" id="IPR001611">
    <property type="entry name" value="Leu-rich_rpt"/>
</dbReference>
<dbReference type="EMBL" id="SWLE01000005">
    <property type="protein sequence ID" value="TNN00008.1"/>
    <property type="molecule type" value="Genomic_DNA"/>
</dbReference>
<dbReference type="InterPro" id="IPR032675">
    <property type="entry name" value="LRR_dom_sf"/>
</dbReference>
<dbReference type="Pfam" id="PF01462">
    <property type="entry name" value="LRRNT"/>
    <property type="match status" value="1"/>
</dbReference>
<keyword evidence="4" id="KW-0325">Glycoprotein</keyword>
<keyword evidence="3" id="KW-0677">Repeat</keyword>
<evidence type="ECO:0000313" key="8">
    <source>
        <dbReference type="Proteomes" id="UP000516260"/>
    </source>
</evidence>
<evidence type="ECO:0000259" key="6">
    <source>
        <dbReference type="SMART" id="SM00013"/>
    </source>
</evidence>
<reference evidence="7 8" key="1">
    <citation type="submission" date="2019-04" db="EMBL/GenBank/DDBJ databases">
        <title>The sequence and de novo assembly of Takifugu bimaculatus genome using PacBio and Hi-C technologies.</title>
        <authorList>
            <person name="Xu P."/>
            <person name="Liu B."/>
            <person name="Zhou Z."/>
        </authorList>
    </citation>
    <scope>NUCLEOTIDE SEQUENCE [LARGE SCALE GENOMIC DNA]</scope>
    <source>
        <strain evidence="7">TB-2018</strain>
        <tissue evidence="7">Muscle</tissue>
    </source>
</reference>
<dbReference type="InterPro" id="IPR050541">
    <property type="entry name" value="LRR_TM_domain-containing"/>
</dbReference>
<evidence type="ECO:0000256" key="3">
    <source>
        <dbReference type="ARBA" id="ARBA00022737"/>
    </source>
</evidence>
<keyword evidence="1" id="KW-0433">Leucine-rich repeat</keyword>
<evidence type="ECO:0000256" key="1">
    <source>
        <dbReference type="ARBA" id="ARBA00022614"/>
    </source>
</evidence>
<evidence type="ECO:0000313" key="7">
    <source>
        <dbReference type="EMBL" id="TNN00008.1"/>
    </source>
</evidence>
<dbReference type="AlphaFoldDB" id="A0A4Z2C746"/>
<dbReference type="FunFam" id="3.80.10.10:FF:000032">
    <property type="entry name" value="Slit homolog 2 (Drosophila)"/>
    <property type="match status" value="1"/>
</dbReference>
<dbReference type="PANTHER" id="PTHR24369">
    <property type="entry name" value="ANTIGEN BSP, PUTATIVE-RELATED"/>
    <property type="match status" value="1"/>
</dbReference>
<dbReference type="SUPFAM" id="SSF52058">
    <property type="entry name" value="L domain-like"/>
    <property type="match status" value="1"/>
</dbReference>
<dbReference type="Pfam" id="PF13855">
    <property type="entry name" value="LRR_8"/>
    <property type="match status" value="1"/>
</dbReference>
<proteinExistence type="predicted"/>
<dbReference type="Proteomes" id="UP000516260">
    <property type="component" value="Chromosome 13"/>
</dbReference>
<evidence type="ECO:0000256" key="4">
    <source>
        <dbReference type="ARBA" id="ARBA00023180"/>
    </source>
</evidence>
<dbReference type="InterPro" id="IPR000372">
    <property type="entry name" value="LRRNT"/>
</dbReference>
<name>A0A4Z2C746_9TELE</name>
<feature type="transmembrane region" description="Helical" evidence="5">
    <location>
        <begin position="20"/>
        <end position="37"/>
    </location>
</feature>
<accession>A0A4Z2C746</accession>
<comment type="caution">
    <text evidence="7">The sequence shown here is derived from an EMBL/GenBank/DDBJ whole genome shotgun (WGS) entry which is preliminary data.</text>
</comment>
<keyword evidence="5" id="KW-0472">Membrane</keyword>
<keyword evidence="5" id="KW-0812">Transmembrane</keyword>
<protein>
    <recommendedName>
        <fullName evidence="6">LRRNT domain-containing protein</fullName>
    </recommendedName>
</protein>
<evidence type="ECO:0000256" key="5">
    <source>
        <dbReference type="SAM" id="Phobius"/>
    </source>
</evidence>
<keyword evidence="2" id="KW-0732">Signal</keyword>
<dbReference type="Gene3D" id="3.80.10.10">
    <property type="entry name" value="Ribonuclease Inhibitor"/>
    <property type="match status" value="1"/>
</dbReference>
<organism evidence="7 8">
    <name type="scientific">Takifugu bimaculatus</name>
    <dbReference type="NCBI Taxonomy" id="433685"/>
    <lineage>
        <taxon>Eukaryota</taxon>
        <taxon>Metazoa</taxon>
        <taxon>Chordata</taxon>
        <taxon>Craniata</taxon>
        <taxon>Vertebrata</taxon>
        <taxon>Euteleostomi</taxon>
        <taxon>Actinopterygii</taxon>
        <taxon>Neopterygii</taxon>
        <taxon>Teleostei</taxon>
        <taxon>Neoteleostei</taxon>
        <taxon>Acanthomorphata</taxon>
        <taxon>Eupercaria</taxon>
        <taxon>Tetraodontiformes</taxon>
        <taxon>Tetradontoidea</taxon>
        <taxon>Tetraodontidae</taxon>
        <taxon>Takifugu</taxon>
    </lineage>
</organism>
<gene>
    <name evidence="7" type="ORF">fugu_013040</name>
</gene>